<gene>
    <name evidence="2" type="ORF">HGB41_04715</name>
</gene>
<dbReference type="InterPro" id="IPR019613">
    <property type="entry name" value="DUF4198"/>
</dbReference>
<dbReference type="Pfam" id="PF10670">
    <property type="entry name" value="DUF4198"/>
    <property type="match status" value="1"/>
</dbReference>
<sequence>MNHLVKKTVLTLSLASLSFAASAHRGWILPSTTFVEKEEAWVTLDGAISEGLFEFDHVPLRMENVTVTDPDGATSALSGAVLGKVRATVDLRLPKDGTYRIAMVNHNVMGSYKLNGEVKRFRGTEASVAKEIPAGATDVQKSVTHARLETFVSANKLSNGALKPSGDGLELVPVTNPNDLRAGETAKFRFQLDGKPLPNFPFSLVPGGVKFRGTIGEIRVVTDAKGEASFKLPEPNRYWVSAKFPVEQAKGPGEPGSRRYAYSATLEVLPE</sequence>
<keyword evidence="1" id="KW-0732">Signal</keyword>
<comment type="caution">
    <text evidence="2">The sequence shown here is derived from an EMBL/GenBank/DDBJ whole genome shotgun (WGS) entry which is preliminary data.</text>
</comment>
<accession>A0A7Y2JXE1</accession>
<organism evidence="2 3">
    <name type="scientific">Telluria aromaticivorans</name>
    <dbReference type="NCBI Taxonomy" id="2725995"/>
    <lineage>
        <taxon>Bacteria</taxon>
        <taxon>Pseudomonadati</taxon>
        <taxon>Pseudomonadota</taxon>
        <taxon>Betaproteobacteria</taxon>
        <taxon>Burkholderiales</taxon>
        <taxon>Oxalobacteraceae</taxon>
        <taxon>Telluria group</taxon>
        <taxon>Telluria</taxon>
    </lineage>
</organism>
<dbReference type="AlphaFoldDB" id="A0A7Y2JXE1"/>
<feature type="signal peptide" evidence="1">
    <location>
        <begin position="1"/>
        <end position="23"/>
    </location>
</feature>
<proteinExistence type="predicted"/>
<keyword evidence="3" id="KW-1185">Reference proteome</keyword>
<evidence type="ECO:0000256" key="1">
    <source>
        <dbReference type="SAM" id="SignalP"/>
    </source>
</evidence>
<evidence type="ECO:0000313" key="2">
    <source>
        <dbReference type="EMBL" id="NNG22300.1"/>
    </source>
</evidence>
<evidence type="ECO:0000313" key="3">
    <source>
        <dbReference type="Proteomes" id="UP000533905"/>
    </source>
</evidence>
<dbReference type="RefSeq" id="WP_171081524.1">
    <property type="nucleotide sequence ID" value="NZ_JABAIV010000001.1"/>
</dbReference>
<feature type="chain" id="PRO_5030587223" evidence="1">
    <location>
        <begin position="24"/>
        <end position="271"/>
    </location>
</feature>
<dbReference type="EMBL" id="JABAIV010000001">
    <property type="protein sequence ID" value="NNG22300.1"/>
    <property type="molecule type" value="Genomic_DNA"/>
</dbReference>
<protein>
    <submittedName>
        <fullName evidence="2">DUF4198 domain-containing protein</fullName>
    </submittedName>
</protein>
<name>A0A7Y2JXE1_9BURK</name>
<reference evidence="2 3" key="1">
    <citation type="submission" date="2020-04" db="EMBL/GenBank/DDBJ databases">
        <title>Massilia sp. nov., a cold adapted bacteria isolated from Arctic soil.</title>
        <authorList>
            <person name="Son J."/>
            <person name="Ka J.-O."/>
        </authorList>
    </citation>
    <scope>NUCLEOTIDE SEQUENCE [LARGE SCALE GENOMIC DNA]</scope>
    <source>
        <strain evidence="2 3">ML15P13</strain>
    </source>
</reference>
<dbReference type="Proteomes" id="UP000533905">
    <property type="component" value="Unassembled WGS sequence"/>
</dbReference>